<gene>
    <name evidence="1" type="ORF">Q4535_12740</name>
</gene>
<dbReference type="Proteomes" id="UP001170481">
    <property type="component" value="Unassembled WGS sequence"/>
</dbReference>
<organism evidence="1 2">
    <name type="scientific">Cobetia amphilecti</name>
    <dbReference type="NCBI Taxonomy" id="1055104"/>
    <lineage>
        <taxon>Bacteria</taxon>
        <taxon>Pseudomonadati</taxon>
        <taxon>Pseudomonadota</taxon>
        <taxon>Gammaproteobacteria</taxon>
        <taxon>Oceanospirillales</taxon>
        <taxon>Halomonadaceae</taxon>
        <taxon>Cobetia</taxon>
    </lineage>
</organism>
<evidence type="ECO:0000313" key="1">
    <source>
        <dbReference type="EMBL" id="MDO6672981.1"/>
    </source>
</evidence>
<dbReference type="Pfam" id="PF06226">
    <property type="entry name" value="DUF1007"/>
    <property type="match status" value="1"/>
</dbReference>
<comment type="caution">
    <text evidence="1">The sequence shown here is derived from an EMBL/GenBank/DDBJ whole genome shotgun (WGS) entry which is preliminary data.</text>
</comment>
<dbReference type="RefSeq" id="WP_082388178.1">
    <property type="nucleotide sequence ID" value="NZ_JAUORK010000018.1"/>
</dbReference>
<protein>
    <submittedName>
        <fullName evidence="1">DUF1007 family protein</fullName>
    </submittedName>
</protein>
<evidence type="ECO:0000313" key="2">
    <source>
        <dbReference type="Proteomes" id="UP001170481"/>
    </source>
</evidence>
<dbReference type="AlphaFoldDB" id="A0AAP4X1K0"/>
<sequence>MSVAVHRLVAALSSALARFPSRHSLRPVAWLTPLLMLGTLVASQPAAAHPHGWVDLRVTLRLDDQGRAVAMRQYWLLDPFYSLTLRQELAALEDDTSMEQRLDVLGSEILANLSQFDYYTHVTLDGEPVALGKATRQTTWLKGERVAFQMELPLAEPVAMAGHTLSYRIYDPTYYIEILHDPDAIAVQQGLVVSGLEGQDSALSCTPGITPADPDPSKVAEASMLDINATAPMDLGQYFAEVGSVSCEVADEQ</sequence>
<proteinExistence type="predicted"/>
<dbReference type="EMBL" id="JAUORK010000018">
    <property type="protein sequence ID" value="MDO6672981.1"/>
    <property type="molecule type" value="Genomic_DNA"/>
</dbReference>
<accession>A0AAP4X1K0</accession>
<dbReference type="InterPro" id="IPR010412">
    <property type="entry name" value="DUF1007"/>
</dbReference>
<reference evidence="1" key="1">
    <citation type="submission" date="2023-07" db="EMBL/GenBank/DDBJ databases">
        <title>Genome content predicts the carbon catabolic preferences of heterotrophic bacteria.</title>
        <authorList>
            <person name="Gralka M."/>
        </authorList>
    </citation>
    <scope>NUCLEOTIDE SEQUENCE</scope>
    <source>
        <strain evidence="1">C2R13</strain>
    </source>
</reference>
<name>A0AAP4X1K0_9GAMM</name>